<dbReference type="EMBL" id="LTAZ01000002">
    <property type="protein sequence ID" value="KYH27183.1"/>
    <property type="molecule type" value="Genomic_DNA"/>
</dbReference>
<accession>A0A151AHS7</accession>
<proteinExistence type="predicted"/>
<evidence type="ECO:0000256" key="1">
    <source>
        <dbReference type="ARBA" id="ARBA00022741"/>
    </source>
</evidence>
<protein>
    <submittedName>
        <fullName evidence="3">KaiC</fullName>
    </submittedName>
</protein>
<evidence type="ECO:0000313" key="4">
    <source>
        <dbReference type="Proteomes" id="UP000075321"/>
    </source>
</evidence>
<dbReference type="OrthoDB" id="49711at2157"/>
<dbReference type="InterPro" id="IPR027417">
    <property type="entry name" value="P-loop_NTPase"/>
</dbReference>
<comment type="caution">
    <text evidence="3">The sequence shown here is derived from an EMBL/GenBank/DDBJ whole genome shotgun (WGS) entry which is preliminary data.</text>
</comment>
<dbReference type="GO" id="GO:0005524">
    <property type="term" value="F:ATP binding"/>
    <property type="evidence" value="ECO:0007669"/>
    <property type="project" value="UniProtKB-KW"/>
</dbReference>
<dbReference type="RefSeq" id="WP_066379444.1">
    <property type="nucleotide sequence ID" value="NZ_LTAZ01000002.1"/>
</dbReference>
<gene>
    <name evidence="3" type="ORF">HAPAU_06350</name>
</gene>
<evidence type="ECO:0000256" key="2">
    <source>
        <dbReference type="ARBA" id="ARBA00022840"/>
    </source>
</evidence>
<dbReference type="SUPFAM" id="SSF52540">
    <property type="entry name" value="P-loop containing nucleoside triphosphate hydrolases"/>
    <property type="match status" value="1"/>
</dbReference>
<evidence type="ECO:0000313" key="3">
    <source>
        <dbReference type="EMBL" id="KYH27183.1"/>
    </source>
</evidence>
<keyword evidence="2" id="KW-0067">ATP-binding</keyword>
<organism evidence="3 4">
    <name type="scientific">Halalkalicoccus paucihalophilus</name>
    <dbReference type="NCBI Taxonomy" id="1008153"/>
    <lineage>
        <taxon>Archaea</taxon>
        <taxon>Methanobacteriati</taxon>
        <taxon>Methanobacteriota</taxon>
        <taxon>Stenosarchaea group</taxon>
        <taxon>Halobacteria</taxon>
        <taxon>Halobacteriales</taxon>
        <taxon>Halococcaceae</taxon>
        <taxon>Halalkalicoccus</taxon>
    </lineage>
</organism>
<dbReference type="PANTHER" id="PTHR43637:SF1">
    <property type="entry name" value="UPF0273 PROTEIN TM_0370"/>
    <property type="match status" value="1"/>
</dbReference>
<dbReference type="Pfam" id="PF23442">
    <property type="entry name" value="DUF7125"/>
    <property type="match status" value="1"/>
</dbReference>
<dbReference type="Proteomes" id="UP000075321">
    <property type="component" value="Unassembled WGS sequence"/>
</dbReference>
<dbReference type="AlphaFoldDB" id="A0A151AHS7"/>
<name>A0A151AHS7_9EURY</name>
<dbReference type="PATRIC" id="fig|1008153.3.peg.637"/>
<sequence length="208" mass="22669">MSRRLPTGIDVLDRRLDGGIPAGSVVTLSASPASQSELLLYELTVSRETLYLTTERSSEAVLDALERTNAPTGSPEIRHVAGEAPLDGINRLLGTLPQESTLLIDPVDALERRELGRYRRFLNGLQTAMVNTESVAVLHCLSGRSPPAGRDLTEYMADVVFSLDTRVSGESIENRLAVPKFRGGRALSETIKLELGDRVRIDTSRDIA</sequence>
<dbReference type="PANTHER" id="PTHR43637">
    <property type="entry name" value="UPF0273 PROTEIN TM_0370"/>
    <property type="match status" value="1"/>
</dbReference>
<keyword evidence="4" id="KW-1185">Reference proteome</keyword>
<dbReference type="Gene3D" id="3.40.50.300">
    <property type="entry name" value="P-loop containing nucleotide triphosphate hydrolases"/>
    <property type="match status" value="1"/>
</dbReference>
<dbReference type="InterPro" id="IPR055549">
    <property type="entry name" value="DUF7125"/>
</dbReference>
<reference evidence="3 4" key="1">
    <citation type="submission" date="2016-02" db="EMBL/GenBank/DDBJ databases">
        <title>Genome sequence of Halalkalicoccus paucihalophilus DSM 24557.</title>
        <authorList>
            <person name="Poehlein A."/>
            <person name="Daniel R."/>
        </authorList>
    </citation>
    <scope>NUCLEOTIDE SEQUENCE [LARGE SCALE GENOMIC DNA]</scope>
    <source>
        <strain evidence="3 4">DSM 24557</strain>
    </source>
</reference>
<keyword evidence="1" id="KW-0547">Nucleotide-binding</keyword>